<evidence type="ECO:0000256" key="1">
    <source>
        <dbReference type="SAM" id="MobiDB-lite"/>
    </source>
</evidence>
<feature type="transmembrane region" description="Helical" evidence="2">
    <location>
        <begin position="72"/>
        <end position="91"/>
    </location>
</feature>
<feature type="region of interest" description="Disordered" evidence="1">
    <location>
        <begin position="192"/>
        <end position="244"/>
    </location>
</feature>
<dbReference type="GeneID" id="93504711"/>
<name>A0ABW7TKY8_9NOCA</name>
<dbReference type="EMBL" id="JBIRUQ010000002">
    <property type="protein sequence ID" value="MFI1461717.1"/>
    <property type="molecule type" value="Genomic_DNA"/>
</dbReference>
<feature type="transmembrane region" description="Helical" evidence="2">
    <location>
        <begin position="103"/>
        <end position="121"/>
    </location>
</feature>
<keyword evidence="2" id="KW-1133">Transmembrane helix</keyword>
<feature type="transmembrane region" description="Helical" evidence="2">
    <location>
        <begin position="21"/>
        <end position="45"/>
    </location>
</feature>
<evidence type="ECO:0000256" key="2">
    <source>
        <dbReference type="SAM" id="Phobius"/>
    </source>
</evidence>
<dbReference type="Proteomes" id="UP001611263">
    <property type="component" value="Unassembled WGS sequence"/>
</dbReference>
<reference evidence="3 4" key="1">
    <citation type="submission" date="2024-10" db="EMBL/GenBank/DDBJ databases">
        <title>The Natural Products Discovery Center: Release of the First 8490 Sequenced Strains for Exploring Actinobacteria Biosynthetic Diversity.</title>
        <authorList>
            <person name="Kalkreuter E."/>
            <person name="Kautsar S.A."/>
            <person name="Yang D."/>
            <person name="Bader C.D."/>
            <person name="Teijaro C.N."/>
            <person name="Fluegel L."/>
            <person name="Davis C.M."/>
            <person name="Simpson J.R."/>
            <person name="Lauterbach L."/>
            <person name="Steele A.D."/>
            <person name="Gui C."/>
            <person name="Meng S."/>
            <person name="Li G."/>
            <person name="Viehrig K."/>
            <person name="Ye F."/>
            <person name="Su P."/>
            <person name="Kiefer A.F."/>
            <person name="Nichols A."/>
            <person name="Cepeda A.J."/>
            <person name="Yan W."/>
            <person name="Fan B."/>
            <person name="Jiang Y."/>
            <person name="Adhikari A."/>
            <person name="Zheng C.-J."/>
            <person name="Schuster L."/>
            <person name="Cowan T.M."/>
            <person name="Smanski M.J."/>
            <person name="Chevrette M.G."/>
            <person name="De Carvalho L.P.S."/>
            <person name="Shen B."/>
        </authorList>
    </citation>
    <scope>NUCLEOTIDE SEQUENCE [LARGE SCALE GENOMIC DNA]</scope>
    <source>
        <strain evidence="3 4">NPDC020568</strain>
    </source>
</reference>
<dbReference type="InterPro" id="IPR021213">
    <property type="entry name" value="DUF2567"/>
</dbReference>
<accession>A0ABW7TKY8</accession>
<sequence length="244" mass="24994">MPGSRGGEAARARRGGARKEMRAAAVLLAAVVVLSVFAGVVWGLLVPTESVLVVEPGRGATLVGESLHRFDALAIFAGLGAVTGVLSAAAAWRWRRMRGPIQLVGLLLGSVAGAWVMAWIGEAVNAWDNPRPDDPPVGQIVSLPVGLESPLALLVQPLTVALVILILAGLSTTEDLGSGFMSPFGDSRPQPFAEYPDYDQAVYPGEPSARVPANGVAEPGAQVPGGGAASLSPQESPPGPSLSK</sequence>
<keyword evidence="4" id="KW-1185">Reference proteome</keyword>
<gene>
    <name evidence="3" type="ORF">ACH4WX_13450</name>
</gene>
<keyword evidence="2" id="KW-0812">Transmembrane</keyword>
<evidence type="ECO:0000313" key="4">
    <source>
        <dbReference type="Proteomes" id="UP001611263"/>
    </source>
</evidence>
<organism evidence="3 4">
    <name type="scientific">Nocardia carnea</name>
    <dbReference type="NCBI Taxonomy" id="37328"/>
    <lineage>
        <taxon>Bacteria</taxon>
        <taxon>Bacillati</taxon>
        <taxon>Actinomycetota</taxon>
        <taxon>Actinomycetes</taxon>
        <taxon>Mycobacteriales</taxon>
        <taxon>Nocardiaceae</taxon>
        <taxon>Nocardia</taxon>
    </lineage>
</organism>
<dbReference type="Pfam" id="PF10821">
    <property type="entry name" value="DUF2567"/>
    <property type="match status" value="1"/>
</dbReference>
<feature type="transmembrane region" description="Helical" evidence="2">
    <location>
        <begin position="151"/>
        <end position="171"/>
    </location>
</feature>
<evidence type="ECO:0000313" key="3">
    <source>
        <dbReference type="EMBL" id="MFI1461717.1"/>
    </source>
</evidence>
<keyword evidence="2" id="KW-0472">Membrane</keyword>
<feature type="compositionally biased region" description="Pro residues" evidence="1">
    <location>
        <begin position="235"/>
        <end position="244"/>
    </location>
</feature>
<protein>
    <submittedName>
        <fullName evidence="3">DUF2567 domain-containing protein</fullName>
    </submittedName>
</protein>
<dbReference type="RefSeq" id="WP_063820564.1">
    <property type="nucleotide sequence ID" value="NZ_JBIRUQ010000002.1"/>
</dbReference>
<proteinExistence type="predicted"/>
<comment type="caution">
    <text evidence="3">The sequence shown here is derived from an EMBL/GenBank/DDBJ whole genome shotgun (WGS) entry which is preliminary data.</text>
</comment>